<evidence type="ECO:0000256" key="14">
    <source>
        <dbReference type="ARBA" id="ARBA00045085"/>
    </source>
</evidence>
<dbReference type="UniPathway" id="UPA00378"/>
<reference evidence="20" key="1">
    <citation type="submission" date="2020-01" db="EMBL/GenBank/DDBJ databases">
        <title>Draft genome sequence of the Termite Coptotermes fromosanus.</title>
        <authorList>
            <person name="Itakura S."/>
            <person name="Yosikawa Y."/>
            <person name="Umezawa K."/>
        </authorList>
    </citation>
    <scope>NUCLEOTIDE SEQUENCE [LARGE SCALE GENOMIC DNA]</scope>
</reference>
<comment type="pathway">
    <text evidence="4">Protein modification; protein glycosylation.</text>
</comment>
<dbReference type="Pfam" id="PF00515">
    <property type="entry name" value="TPR_1"/>
    <property type="match status" value="1"/>
</dbReference>
<evidence type="ECO:0000256" key="13">
    <source>
        <dbReference type="ARBA" id="ARBA00023136"/>
    </source>
</evidence>
<gene>
    <name evidence="19" type="ORF">Cfor_08158</name>
</gene>
<evidence type="ECO:0000256" key="4">
    <source>
        <dbReference type="ARBA" id="ARBA00004922"/>
    </source>
</evidence>
<feature type="repeat" description="TPR" evidence="16">
    <location>
        <begin position="514"/>
        <end position="547"/>
    </location>
</feature>
<evidence type="ECO:0000256" key="2">
    <source>
        <dbReference type="ARBA" id="ARBA00004141"/>
    </source>
</evidence>
<feature type="transmembrane region" description="Helical" evidence="17">
    <location>
        <begin position="267"/>
        <end position="287"/>
    </location>
</feature>
<feature type="transmembrane region" description="Helical" evidence="17">
    <location>
        <begin position="474"/>
        <end position="493"/>
    </location>
</feature>
<feature type="repeat" description="TPR" evidence="16">
    <location>
        <begin position="664"/>
        <end position="697"/>
    </location>
</feature>
<dbReference type="Pfam" id="PF08409">
    <property type="entry name" value="TMTC_DUF1736"/>
    <property type="match status" value="1"/>
</dbReference>
<evidence type="ECO:0000256" key="10">
    <source>
        <dbReference type="ARBA" id="ARBA00022803"/>
    </source>
</evidence>
<feature type="repeat" description="TPR" evidence="16">
    <location>
        <begin position="802"/>
        <end position="835"/>
    </location>
</feature>
<dbReference type="InterPro" id="IPR052384">
    <property type="entry name" value="TMTC_O-mannosyltransferase"/>
</dbReference>
<dbReference type="PROSITE" id="PS50293">
    <property type="entry name" value="TPR_REGION"/>
    <property type="match status" value="2"/>
</dbReference>
<proteinExistence type="inferred from homology"/>
<dbReference type="PANTHER" id="PTHR44216:SF3">
    <property type="entry name" value="PROTEIN O-MANNOSYL-TRANSFERASE TMTC2"/>
    <property type="match status" value="1"/>
</dbReference>
<feature type="transmembrane region" description="Helical" evidence="17">
    <location>
        <begin position="229"/>
        <end position="247"/>
    </location>
</feature>
<evidence type="ECO:0000256" key="11">
    <source>
        <dbReference type="ARBA" id="ARBA00022824"/>
    </source>
</evidence>
<keyword evidence="10 16" id="KW-0802">TPR repeat</keyword>
<evidence type="ECO:0000256" key="1">
    <source>
        <dbReference type="ARBA" id="ARBA00003582"/>
    </source>
</evidence>
<evidence type="ECO:0000313" key="19">
    <source>
        <dbReference type="EMBL" id="GFG34176.1"/>
    </source>
</evidence>
<evidence type="ECO:0000256" key="5">
    <source>
        <dbReference type="ARBA" id="ARBA00007882"/>
    </source>
</evidence>
<dbReference type="Proteomes" id="UP000502823">
    <property type="component" value="Unassembled WGS sequence"/>
</dbReference>
<dbReference type="InterPro" id="IPR011717">
    <property type="entry name" value="TPR-4"/>
</dbReference>
<keyword evidence="7" id="KW-0808">Transferase</keyword>
<dbReference type="Pfam" id="PF07721">
    <property type="entry name" value="TPR_4"/>
    <property type="match status" value="1"/>
</dbReference>
<dbReference type="GO" id="GO:0005789">
    <property type="term" value="C:endoplasmic reticulum membrane"/>
    <property type="evidence" value="ECO:0007669"/>
    <property type="project" value="TreeGrafter"/>
</dbReference>
<keyword evidence="20" id="KW-1185">Reference proteome</keyword>
<sequence>MIIVSEAGCDGSLLKHLMDVYEAACQAELFCSRAILSNDDVLPQTPLLDLLRRDFWGTPLEHSGSHGSYRPLAVLSFRFNVLLAGGRVGHEAARGFHVFNTLLHAASTAAFTRWVRVLTPHRRRFMTPWVSGMLFALHPVHTEAVAGIVGRADVGASLFFTLSLLTYHEYVTRRNTLFLGANMVLGLCAMFTKEQGVTVFAVCMVYELVAHSSRGPTTMLRDVRISRSLLILAVSSILILALRIWLTGGHLPRFAAADNPASRCDSFLTRAFTFFFLPAFNFGLLLCPSTLSFDWSMDSIPLISHVLDCRNVISLVFYSALIWSTYKHVVYLNAFVKHRHKQDTVVKYKNTSACDVRCNARDVMCTNCGVSYQFWRHNCHQIQCLCTTTLTATATKPKNIAEDNCVRRQDSVVVLMSVVMMVIPFIPASNLVAYVGFVVAERVLYIPSLGFCLLVGHGFVKLMERFGDRNSRKMLLAISLLLVLVALGGKTVIRNLDWASEESLYRSGIAVNPAKAYGNLGNVLSVKGQYVEAEACYRKALQYRPNMADVHYNLGILLQSRQRLEEAMHRYRVAIQCRPRLAVAHLNLALVLGRVGKIVEAKTVLRRCAELDGTGLRDPRTHHAARITCLFHLGRLAMEQGNLQEAVDVFLEAAQKRPHYYAPQSLYNMLGEAYSRMGRDVDAEPWFLASLSIRPDHIPAHLTYGKLLARNRTRIGEAEQWYVRAEKLAPRDASVCRHYGQFLLSQKRYAEAATKLEHAVALSETPEFEDVVTAATSLRLAGDFKSAENYYRLAISLRPQEASSVANLGALYHLTGRLEEAEVLYQRALKLAPEDDVTTLNLRRLRNLKAIQEEKQRLRRK</sequence>
<evidence type="ECO:0000256" key="7">
    <source>
        <dbReference type="ARBA" id="ARBA00022679"/>
    </source>
</evidence>
<dbReference type="AlphaFoldDB" id="A0A6L2PP52"/>
<evidence type="ECO:0000256" key="6">
    <source>
        <dbReference type="ARBA" id="ARBA00012839"/>
    </source>
</evidence>
<evidence type="ECO:0000256" key="12">
    <source>
        <dbReference type="ARBA" id="ARBA00022989"/>
    </source>
</evidence>
<dbReference type="PROSITE" id="PS50005">
    <property type="entry name" value="TPR"/>
    <property type="match status" value="5"/>
</dbReference>
<dbReference type="Pfam" id="PF14559">
    <property type="entry name" value="TPR_19"/>
    <property type="match status" value="1"/>
</dbReference>
<comment type="catalytic activity">
    <reaction evidence="14">
        <text>a di-trans,poly-cis-dolichyl beta-D-mannosyl phosphate + L-threonyl-[protein] = 3-O-(alpha-D-mannosyl)-L-threonyl-[protein] + a di-trans,poly-cis-dolichyl phosphate + H(+)</text>
        <dbReference type="Rhea" id="RHEA:53396"/>
        <dbReference type="Rhea" id="RHEA-COMP:11060"/>
        <dbReference type="Rhea" id="RHEA-COMP:13547"/>
        <dbReference type="Rhea" id="RHEA-COMP:19498"/>
        <dbReference type="Rhea" id="RHEA-COMP:19501"/>
        <dbReference type="ChEBI" id="CHEBI:15378"/>
        <dbReference type="ChEBI" id="CHEBI:30013"/>
        <dbReference type="ChEBI" id="CHEBI:57683"/>
        <dbReference type="ChEBI" id="CHEBI:58211"/>
        <dbReference type="ChEBI" id="CHEBI:137323"/>
        <dbReference type="EC" id="2.4.1.109"/>
    </reaction>
</comment>
<keyword evidence="12 17" id="KW-1133">Transmembrane helix</keyword>
<dbReference type="GO" id="GO:0004169">
    <property type="term" value="F:dolichyl-phosphate-mannose-protein mannosyltransferase activity"/>
    <property type="evidence" value="ECO:0007669"/>
    <property type="project" value="UniProtKB-EC"/>
</dbReference>
<keyword evidence="13 17" id="KW-0472">Membrane</keyword>
<dbReference type="SUPFAM" id="SSF48452">
    <property type="entry name" value="TPR-like"/>
    <property type="match status" value="2"/>
</dbReference>
<protein>
    <recommendedName>
        <fullName evidence="6">dolichyl-phosphate-mannose--protein mannosyltransferase</fullName>
        <ecNumber evidence="6">2.4.1.109</ecNumber>
    </recommendedName>
</protein>
<evidence type="ECO:0000256" key="16">
    <source>
        <dbReference type="PROSITE-ProRule" id="PRU00339"/>
    </source>
</evidence>
<dbReference type="InterPro" id="IPR019734">
    <property type="entry name" value="TPR_rpt"/>
</dbReference>
<comment type="subcellular location">
    <subcellularLocation>
        <location evidence="3">Endoplasmic reticulum</location>
    </subcellularLocation>
    <subcellularLocation>
        <location evidence="2">Membrane</location>
        <topology evidence="2">Multi-pass membrane protein</topology>
    </subcellularLocation>
</comment>
<dbReference type="OrthoDB" id="1658288at2759"/>
<dbReference type="SMART" id="SM00028">
    <property type="entry name" value="TPR"/>
    <property type="match status" value="8"/>
</dbReference>
<evidence type="ECO:0000313" key="20">
    <source>
        <dbReference type="Proteomes" id="UP000502823"/>
    </source>
</evidence>
<dbReference type="InterPro" id="IPR011990">
    <property type="entry name" value="TPR-like_helical_dom_sf"/>
</dbReference>
<comment type="function">
    <text evidence="1">Transfers mannosyl residues to the hydroxyl group of serine or threonine residues.</text>
</comment>
<accession>A0A6L2PP52</accession>
<dbReference type="Gene3D" id="1.25.40.10">
    <property type="entry name" value="Tetratricopeptide repeat domain"/>
    <property type="match status" value="3"/>
</dbReference>
<keyword evidence="11" id="KW-0256">Endoplasmic reticulum</keyword>
<dbReference type="InterPro" id="IPR013618">
    <property type="entry name" value="TMTC_DUF1736"/>
</dbReference>
<dbReference type="EC" id="2.4.1.109" evidence="6"/>
<evidence type="ECO:0000256" key="15">
    <source>
        <dbReference type="ARBA" id="ARBA00045102"/>
    </source>
</evidence>
<feature type="transmembrane region" description="Helical" evidence="17">
    <location>
        <begin position="412"/>
        <end position="437"/>
    </location>
</feature>
<dbReference type="FunCoup" id="A0A6L2PP52">
    <property type="interactions" value="82"/>
</dbReference>
<dbReference type="EMBL" id="BLKM01011744">
    <property type="protein sequence ID" value="GFG34176.1"/>
    <property type="molecule type" value="Genomic_DNA"/>
</dbReference>
<keyword evidence="9" id="KW-0677">Repeat</keyword>
<keyword evidence="8 17" id="KW-0812">Transmembrane</keyword>
<dbReference type="Pfam" id="PF13432">
    <property type="entry name" value="TPR_16"/>
    <property type="match status" value="1"/>
</dbReference>
<evidence type="ECO:0000256" key="8">
    <source>
        <dbReference type="ARBA" id="ARBA00022692"/>
    </source>
</evidence>
<comment type="catalytic activity">
    <reaction evidence="15">
        <text>a di-trans,poly-cis-dolichyl beta-D-mannosyl phosphate + L-seryl-[protein] = 3-O-(alpha-D-mannosyl)-L-seryl-[protein] + a di-trans,poly-cis-dolichyl phosphate + H(+)</text>
        <dbReference type="Rhea" id="RHEA:17377"/>
        <dbReference type="Rhea" id="RHEA-COMP:9863"/>
        <dbReference type="Rhea" id="RHEA-COMP:13546"/>
        <dbReference type="Rhea" id="RHEA-COMP:19498"/>
        <dbReference type="Rhea" id="RHEA-COMP:19501"/>
        <dbReference type="ChEBI" id="CHEBI:15378"/>
        <dbReference type="ChEBI" id="CHEBI:29999"/>
        <dbReference type="ChEBI" id="CHEBI:57683"/>
        <dbReference type="ChEBI" id="CHEBI:58211"/>
        <dbReference type="ChEBI" id="CHEBI:137321"/>
        <dbReference type="EC" id="2.4.1.109"/>
    </reaction>
</comment>
<dbReference type="GO" id="GO:0042802">
    <property type="term" value="F:identical protein binding"/>
    <property type="evidence" value="ECO:0007669"/>
    <property type="project" value="InterPro"/>
</dbReference>
<feature type="domain" description="DUF1736" evidence="18">
    <location>
        <begin position="249"/>
        <end position="322"/>
    </location>
</feature>
<dbReference type="InParanoid" id="A0A6L2PP52"/>
<evidence type="ECO:0000256" key="3">
    <source>
        <dbReference type="ARBA" id="ARBA00004240"/>
    </source>
</evidence>
<comment type="caution">
    <text evidence="19">The sequence shown here is derived from an EMBL/GenBank/DDBJ whole genome shotgun (WGS) entry which is preliminary data.</text>
</comment>
<evidence type="ECO:0000256" key="17">
    <source>
        <dbReference type="SAM" id="Phobius"/>
    </source>
</evidence>
<feature type="repeat" description="TPR" evidence="16">
    <location>
        <begin position="548"/>
        <end position="581"/>
    </location>
</feature>
<dbReference type="PANTHER" id="PTHR44216">
    <property type="entry name" value="PROTEIN O-MANNOSYL-TRANSFERASE TMTC2"/>
    <property type="match status" value="1"/>
</dbReference>
<organism evidence="19 20">
    <name type="scientific">Coptotermes formosanus</name>
    <name type="common">Formosan subterranean termite</name>
    <dbReference type="NCBI Taxonomy" id="36987"/>
    <lineage>
        <taxon>Eukaryota</taxon>
        <taxon>Metazoa</taxon>
        <taxon>Ecdysozoa</taxon>
        <taxon>Arthropoda</taxon>
        <taxon>Hexapoda</taxon>
        <taxon>Insecta</taxon>
        <taxon>Pterygota</taxon>
        <taxon>Neoptera</taxon>
        <taxon>Polyneoptera</taxon>
        <taxon>Dictyoptera</taxon>
        <taxon>Blattodea</taxon>
        <taxon>Blattoidea</taxon>
        <taxon>Termitoidae</taxon>
        <taxon>Rhinotermitidae</taxon>
        <taxon>Coptotermes</taxon>
    </lineage>
</organism>
<feature type="transmembrane region" description="Helical" evidence="17">
    <location>
        <begin position="443"/>
        <end position="462"/>
    </location>
</feature>
<evidence type="ECO:0000259" key="18">
    <source>
        <dbReference type="Pfam" id="PF08409"/>
    </source>
</evidence>
<feature type="repeat" description="TPR" evidence="16">
    <location>
        <begin position="627"/>
        <end position="660"/>
    </location>
</feature>
<comment type="similarity">
    <text evidence="5">Belongs to the TMTC family.</text>
</comment>
<name>A0A6L2PP52_COPFO</name>
<evidence type="ECO:0000256" key="9">
    <source>
        <dbReference type="ARBA" id="ARBA00022737"/>
    </source>
</evidence>